<keyword evidence="3" id="KW-1185">Reference proteome</keyword>
<comment type="caution">
    <text evidence="2">The sequence shown here is derived from an EMBL/GenBank/DDBJ whole genome shotgun (WGS) entry which is preliminary data.</text>
</comment>
<dbReference type="PANTHER" id="PTHR28208">
    <property type="entry name" value="PHOSPHATIDATE PHOSPHATASE APP1"/>
    <property type="match status" value="1"/>
</dbReference>
<dbReference type="PANTHER" id="PTHR28208:SF3">
    <property type="entry name" value="PHOSPHATIDATE PHOSPHATASE APP1"/>
    <property type="match status" value="1"/>
</dbReference>
<sequence length="482" mass="53648">MPFLVLTHGGFLDLQKKAVLPGTSIHINPGIVSAEEIAVLKKDGIDVHLLPRSVDPQAEADIKETIRLIAEQSSEPVWLETRPVEISTQAKPAPTKTAIHSTAAERKRFHEQLLEGASQAFFQLRKLRSSGKQLLVIPYLGYGNAHQIRIRGRVLEDEGLNPLAQDASKWENLIGLYRRLESDQVPGARVMIRFQDIEREAATDSGGYFSAEFHLPRPLDSAGWHTVEIALLDPPPKDGSAVGSTGSVLIPPASARFGVISDIDDTVLWTNVTNKLNMMLMLARSNAHTRKPFKGVAAFYRALHEGPSGDECNPFFYVSSSPWHLFEPLLDFLRMQEIPVGPLMLKEMGLRKMFGPDRHHSHKLKQVEQIIRMYPQLQFILIGDSGEQDPEIYAEVVRRHPKAVRVIYIRNVNPDPSRVEAIDRLIEEVRPTGTQLIVVPDSEFAATHAAAEGLIRPVEVAAIRVDKKIDEMPDTATGETGL</sequence>
<feature type="domain" description="Phosphatidate phosphatase APP1 catalytic" evidence="1">
    <location>
        <begin position="257"/>
        <end position="411"/>
    </location>
</feature>
<dbReference type="InterPro" id="IPR052935">
    <property type="entry name" value="Mg2+_PAP"/>
</dbReference>
<evidence type="ECO:0000313" key="2">
    <source>
        <dbReference type="EMBL" id="MDQ9172342.1"/>
    </source>
</evidence>
<proteinExistence type="predicted"/>
<dbReference type="EMBL" id="JAUYVH010000021">
    <property type="protein sequence ID" value="MDQ9172342.1"/>
    <property type="molecule type" value="Genomic_DNA"/>
</dbReference>
<dbReference type="Proteomes" id="UP001225596">
    <property type="component" value="Unassembled WGS sequence"/>
</dbReference>
<accession>A0ABU1BTN4</accession>
<evidence type="ECO:0000313" key="3">
    <source>
        <dbReference type="Proteomes" id="UP001225596"/>
    </source>
</evidence>
<organism evidence="2 3">
    <name type="scientific">Keguizhuia sedimenti</name>
    <dbReference type="NCBI Taxonomy" id="3064264"/>
    <lineage>
        <taxon>Bacteria</taxon>
        <taxon>Pseudomonadati</taxon>
        <taxon>Pseudomonadota</taxon>
        <taxon>Betaproteobacteria</taxon>
        <taxon>Burkholderiales</taxon>
        <taxon>Oxalobacteraceae</taxon>
        <taxon>Keguizhuia</taxon>
    </lineage>
</organism>
<reference evidence="2 3" key="1">
    <citation type="submission" date="2023-08" db="EMBL/GenBank/DDBJ databases">
        <title>Oxalobacteraceae gen .nov., isolated from river sludge outside the plant.</title>
        <authorList>
            <person name="Zhao S.Y."/>
        </authorList>
    </citation>
    <scope>NUCLEOTIDE SEQUENCE [LARGE SCALE GENOMIC DNA]</scope>
    <source>
        <strain evidence="2 3">R-40</strain>
    </source>
</reference>
<gene>
    <name evidence="2" type="ORF">Q8A64_18200</name>
</gene>
<dbReference type="Pfam" id="PF09949">
    <property type="entry name" value="APP1_cat"/>
    <property type="match status" value="1"/>
</dbReference>
<dbReference type="InterPro" id="IPR019236">
    <property type="entry name" value="APP1_cat"/>
</dbReference>
<protein>
    <submittedName>
        <fullName evidence="2">DUF2183 domain-containing protein</fullName>
    </submittedName>
</protein>
<name>A0ABU1BTN4_9BURK</name>
<evidence type="ECO:0000259" key="1">
    <source>
        <dbReference type="Pfam" id="PF09949"/>
    </source>
</evidence>
<dbReference type="RefSeq" id="WP_338438381.1">
    <property type="nucleotide sequence ID" value="NZ_JAUYVH010000021.1"/>
</dbReference>